<comment type="caution">
    <text evidence="2">The sequence shown here is derived from an EMBL/GenBank/DDBJ whole genome shotgun (WGS) entry which is preliminary data.</text>
</comment>
<evidence type="ECO:0000313" key="2">
    <source>
        <dbReference type="EMBL" id="MFC7443092.1"/>
    </source>
</evidence>
<gene>
    <name evidence="2" type="ORF">ACFQNG_18660</name>
</gene>
<organism evidence="2 3">
    <name type="scientific">Laceyella putida</name>
    <dbReference type="NCBI Taxonomy" id="110101"/>
    <lineage>
        <taxon>Bacteria</taxon>
        <taxon>Bacillati</taxon>
        <taxon>Bacillota</taxon>
        <taxon>Bacilli</taxon>
        <taxon>Bacillales</taxon>
        <taxon>Thermoactinomycetaceae</taxon>
        <taxon>Laceyella</taxon>
    </lineage>
</organism>
<reference evidence="3" key="1">
    <citation type="journal article" date="2019" name="Int. J. Syst. Evol. Microbiol.">
        <title>The Global Catalogue of Microorganisms (GCM) 10K type strain sequencing project: providing services to taxonomists for standard genome sequencing and annotation.</title>
        <authorList>
            <consortium name="The Broad Institute Genomics Platform"/>
            <consortium name="The Broad Institute Genome Sequencing Center for Infectious Disease"/>
            <person name="Wu L."/>
            <person name="Ma J."/>
        </authorList>
    </citation>
    <scope>NUCLEOTIDE SEQUENCE [LARGE SCALE GENOMIC DNA]</scope>
    <source>
        <strain evidence="3">CGMCC 1.12942</strain>
    </source>
</reference>
<dbReference type="EMBL" id="JBHTBW010000077">
    <property type="protein sequence ID" value="MFC7443092.1"/>
    <property type="molecule type" value="Genomic_DNA"/>
</dbReference>
<protein>
    <submittedName>
        <fullName evidence="2">Uncharacterized protein</fullName>
    </submittedName>
</protein>
<dbReference type="RefSeq" id="WP_379867421.1">
    <property type="nucleotide sequence ID" value="NZ_JBHTBW010000077.1"/>
</dbReference>
<evidence type="ECO:0000256" key="1">
    <source>
        <dbReference type="SAM" id="Phobius"/>
    </source>
</evidence>
<keyword evidence="1" id="KW-1133">Transmembrane helix</keyword>
<proteinExistence type="predicted"/>
<sequence>MIYVALAIIAVSAALPVGYYFLLKKKMKQQNPAPKREYDLSDYE</sequence>
<keyword evidence="1" id="KW-0812">Transmembrane</keyword>
<keyword evidence="3" id="KW-1185">Reference proteome</keyword>
<feature type="transmembrane region" description="Helical" evidence="1">
    <location>
        <begin position="6"/>
        <end position="23"/>
    </location>
</feature>
<name>A0ABW2RPV8_9BACL</name>
<dbReference type="Proteomes" id="UP001596500">
    <property type="component" value="Unassembled WGS sequence"/>
</dbReference>
<keyword evidence="1" id="KW-0472">Membrane</keyword>
<evidence type="ECO:0000313" key="3">
    <source>
        <dbReference type="Proteomes" id="UP001596500"/>
    </source>
</evidence>
<accession>A0ABW2RPV8</accession>